<proteinExistence type="predicted"/>
<keyword evidence="2" id="KW-1185">Reference proteome</keyword>
<protein>
    <submittedName>
        <fullName evidence="1">Uncharacterized protein</fullName>
    </submittedName>
</protein>
<evidence type="ECO:0000313" key="1">
    <source>
        <dbReference type="EMBL" id="TKR24575.1"/>
    </source>
</evidence>
<name>A0A4U5J822_9EURY</name>
<evidence type="ECO:0000313" key="2">
    <source>
        <dbReference type="Proteomes" id="UP000308037"/>
    </source>
</evidence>
<reference evidence="1 2" key="1">
    <citation type="submission" date="2019-04" db="EMBL/GenBank/DDBJ databases">
        <title>Natronomonas sp. F20-122 a newhaloarchaeon isolated from a saline saltern of Isla Bacuta, Huelva, Spain.</title>
        <authorList>
            <person name="Duran-Viseras A."/>
            <person name="Sanchez-Porro C."/>
            <person name="Ventosa A."/>
        </authorList>
    </citation>
    <scope>NUCLEOTIDE SEQUENCE [LARGE SCALE GENOMIC DNA]</scope>
    <source>
        <strain evidence="1 2">F20-122</strain>
    </source>
</reference>
<dbReference type="AlphaFoldDB" id="A0A4U5J822"/>
<organism evidence="1 2">
    <name type="scientific">Natronomonas salsuginis</name>
    <dbReference type="NCBI Taxonomy" id="2217661"/>
    <lineage>
        <taxon>Archaea</taxon>
        <taxon>Methanobacteriati</taxon>
        <taxon>Methanobacteriota</taxon>
        <taxon>Stenosarchaea group</taxon>
        <taxon>Halobacteria</taxon>
        <taxon>Halobacteriales</taxon>
        <taxon>Natronomonadaceae</taxon>
        <taxon>Natronomonas</taxon>
    </lineage>
</organism>
<gene>
    <name evidence="1" type="ORF">DM868_14190</name>
</gene>
<sequence length="60" mass="6558">MSRENRFQRASQAAKNNILSNYYHLGTSGVLAEGGEASVETPGSAPLQFKQAFEIRAEKT</sequence>
<comment type="caution">
    <text evidence="1">The sequence shown here is derived from an EMBL/GenBank/DDBJ whole genome shotgun (WGS) entry which is preliminary data.</text>
</comment>
<accession>A0A4U5J822</accession>
<dbReference type="Proteomes" id="UP000308037">
    <property type="component" value="Unassembled WGS sequence"/>
</dbReference>
<dbReference type="EMBL" id="QKNX01000008">
    <property type="protein sequence ID" value="TKR24575.1"/>
    <property type="molecule type" value="Genomic_DNA"/>
</dbReference>